<proteinExistence type="predicted"/>
<dbReference type="Pfam" id="PF01042">
    <property type="entry name" value="Ribonuc_L-PSP"/>
    <property type="match status" value="1"/>
</dbReference>
<feature type="compositionally biased region" description="Acidic residues" evidence="1">
    <location>
        <begin position="1"/>
        <end position="18"/>
    </location>
</feature>
<dbReference type="SUPFAM" id="SSF55298">
    <property type="entry name" value="YjgF-like"/>
    <property type="match status" value="1"/>
</dbReference>
<protein>
    <submittedName>
        <fullName evidence="2">Endoribonuclease L-PSP (AmnD)</fullName>
        <ecNumber evidence="2">3.5.99.5</ecNumber>
    </submittedName>
</protein>
<sequence length="214" mass="22929">MPDDEVESDPDEEEDDDELRTPLEVIDDVYDEYGDSIMTHAGGALGTAAGAVVGGPLGGIVGSVVAKKTLGKWLNDDGPFISEDAPEPVGAYAHAFRVGKTIYVSGTGPRDPATNEIPGGPIHDEEGNPLDYDIRAQTRATIENIKTILEGAESNLGRIIDCLVFLVDMERDFAGYNEVYNEYFADILSARTTVAVSALPTPIAVEFKVIARVE</sequence>
<dbReference type="GO" id="GO:0050540">
    <property type="term" value="F:2-aminomuconate deaminase activity"/>
    <property type="evidence" value="ECO:0007669"/>
    <property type="project" value="UniProtKB-EC"/>
</dbReference>
<organism evidence="2">
    <name type="scientific">uncultured marine group II/III euryarchaeote KM3_174_A11</name>
    <dbReference type="NCBI Taxonomy" id="1457931"/>
    <lineage>
        <taxon>Archaea</taxon>
        <taxon>Methanobacteriati</taxon>
        <taxon>Methanobacteriota</taxon>
        <taxon>environmental samples</taxon>
    </lineage>
</organism>
<dbReference type="EMBL" id="KF900707">
    <property type="protein sequence ID" value="AIF04406.1"/>
    <property type="molecule type" value="Genomic_DNA"/>
</dbReference>
<dbReference type="EC" id="3.5.99.5" evidence="2"/>
<reference evidence="2" key="1">
    <citation type="journal article" date="2014" name="Genome Biol. Evol.">
        <title>Pangenome evidence for extensive interdomain horizontal transfer affecting lineage core and shell genes in uncultured planktonic thaumarchaeota and euryarchaeota.</title>
        <authorList>
            <person name="Deschamps P."/>
            <person name="Zivanovic Y."/>
            <person name="Moreira D."/>
            <person name="Rodriguez-Valera F."/>
            <person name="Lopez-Garcia P."/>
        </authorList>
    </citation>
    <scope>NUCLEOTIDE SEQUENCE</scope>
</reference>
<dbReference type="PANTHER" id="PTHR11803:SF48">
    <property type="entry name" value="2-AMINOMUCONATE DEAMINASE"/>
    <property type="match status" value="1"/>
</dbReference>
<accession>A0A075GK34</accession>
<evidence type="ECO:0000313" key="2">
    <source>
        <dbReference type="EMBL" id="AIF04406.1"/>
    </source>
</evidence>
<evidence type="ECO:0000256" key="1">
    <source>
        <dbReference type="SAM" id="MobiDB-lite"/>
    </source>
</evidence>
<dbReference type="AlphaFoldDB" id="A0A075GK34"/>
<name>A0A075GK34_9EURY</name>
<feature type="region of interest" description="Disordered" evidence="1">
    <location>
        <begin position="1"/>
        <end position="21"/>
    </location>
</feature>
<keyword evidence="2" id="KW-0378">Hydrolase</keyword>
<gene>
    <name evidence="2" type="primary">amnD</name>
</gene>
<dbReference type="Gene3D" id="3.30.1330.40">
    <property type="entry name" value="RutC-like"/>
    <property type="match status" value="1"/>
</dbReference>
<dbReference type="InterPro" id="IPR035959">
    <property type="entry name" value="RutC-like_sf"/>
</dbReference>
<dbReference type="CDD" id="cd00448">
    <property type="entry name" value="YjgF_YER057c_UK114_family"/>
    <property type="match status" value="1"/>
</dbReference>
<dbReference type="GO" id="GO:0005829">
    <property type="term" value="C:cytosol"/>
    <property type="evidence" value="ECO:0007669"/>
    <property type="project" value="TreeGrafter"/>
</dbReference>
<dbReference type="PANTHER" id="PTHR11803">
    <property type="entry name" value="2-IMINOBUTANOATE/2-IMINOPROPANOATE DEAMINASE RIDA"/>
    <property type="match status" value="1"/>
</dbReference>
<dbReference type="InterPro" id="IPR006175">
    <property type="entry name" value="YjgF/YER057c/UK114"/>
</dbReference>